<comment type="caution">
    <text evidence="6">The sequence shown here is derived from an EMBL/GenBank/DDBJ whole genome shotgun (WGS) entry which is preliminary data.</text>
</comment>
<name>A0A0N8VZW2_9CORY</name>
<dbReference type="GO" id="GO:0102223">
    <property type="term" value="F:4,4'-diapophytoene desaturase (4,4'-diaponeurosporene-forming)"/>
    <property type="evidence" value="ECO:0007669"/>
    <property type="project" value="UniProtKB-EC"/>
</dbReference>
<evidence type="ECO:0000313" key="6">
    <source>
        <dbReference type="EMBL" id="KQB85010.1"/>
    </source>
</evidence>
<dbReference type="SUPFAM" id="SSF51905">
    <property type="entry name" value="FAD/NAD(P)-binding domain"/>
    <property type="match status" value="1"/>
</dbReference>
<dbReference type="InterPro" id="IPR002937">
    <property type="entry name" value="Amino_oxidase"/>
</dbReference>
<comment type="pathway">
    <text evidence="1 4">Carotenoid biosynthesis.</text>
</comment>
<dbReference type="Proteomes" id="UP000050517">
    <property type="component" value="Unassembled WGS sequence"/>
</dbReference>
<keyword evidence="7" id="KW-1185">Reference proteome</keyword>
<evidence type="ECO:0000256" key="3">
    <source>
        <dbReference type="ARBA" id="ARBA00023002"/>
    </source>
</evidence>
<dbReference type="Pfam" id="PF01593">
    <property type="entry name" value="Amino_oxidase"/>
    <property type="match status" value="1"/>
</dbReference>
<keyword evidence="3 4" id="KW-0560">Oxidoreductase</keyword>
<evidence type="ECO:0000313" key="7">
    <source>
        <dbReference type="Proteomes" id="UP000050517"/>
    </source>
</evidence>
<dbReference type="InterPro" id="IPR036188">
    <property type="entry name" value="FAD/NAD-bd_sf"/>
</dbReference>
<evidence type="ECO:0000256" key="4">
    <source>
        <dbReference type="RuleBase" id="RU362075"/>
    </source>
</evidence>
<dbReference type="EMBL" id="LKST01000001">
    <property type="protein sequence ID" value="KQB85010.1"/>
    <property type="molecule type" value="Genomic_DNA"/>
</dbReference>
<protein>
    <submittedName>
        <fullName evidence="6">Dehydrosqualene desaturase</fullName>
        <ecNumber evidence="6">1.3.8.2</ecNumber>
    </submittedName>
</protein>
<proteinExistence type="inferred from homology"/>
<dbReference type="STRING" id="1544416.Cocul_00143"/>
<dbReference type="PANTHER" id="PTHR43734:SF1">
    <property type="entry name" value="PHYTOENE DESATURASE"/>
    <property type="match status" value="1"/>
</dbReference>
<reference evidence="6 7" key="1">
    <citation type="submission" date="2015-10" db="EMBL/GenBank/DDBJ databases">
        <title>Corynebacteirum lowii and Corynebacterium oculi species nova, derived from human clinical disease and and emended description of Corynebacterium mastiditis.</title>
        <authorList>
            <person name="Bernard K."/>
            <person name="Pacheco A.L."/>
            <person name="Mcdougall C."/>
            <person name="Burtx T."/>
            <person name="Weibe D."/>
            <person name="Tyler S."/>
            <person name="Olson A.B."/>
            <person name="Cnockaert M."/>
            <person name="Eguchi H."/>
            <person name="Kuwahara T."/>
            <person name="Nakayama-Imaohji H."/>
            <person name="Boudewijins M."/>
            <person name="Van Hoecke F."/>
            <person name="Bernier A.-M."/>
            <person name="Vandamme P."/>
        </authorList>
    </citation>
    <scope>NUCLEOTIDE SEQUENCE [LARGE SCALE GENOMIC DNA]</scope>
    <source>
        <strain evidence="6 7">NML 130210</strain>
    </source>
</reference>
<dbReference type="InterPro" id="IPR014105">
    <property type="entry name" value="Carotenoid/retinoid_OxRdtase"/>
</dbReference>
<accession>A0A0N8VZW2</accession>
<dbReference type="PATRIC" id="fig|1544416.3.peg.145"/>
<evidence type="ECO:0000256" key="2">
    <source>
        <dbReference type="ARBA" id="ARBA00022746"/>
    </source>
</evidence>
<evidence type="ECO:0000256" key="1">
    <source>
        <dbReference type="ARBA" id="ARBA00004829"/>
    </source>
</evidence>
<dbReference type="AlphaFoldDB" id="A0A0N8VZW2"/>
<evidence type="ECO:0000259" key="5">
    <source>
        <dbReference type="Pfam" id="PF01593"/>
    </source>
</evidence>
<feature type="domain" description="Amine oxidase" evidence="5">
    <location>
        <begin position="8"/>
        <end position="481"/>
    </location>
</feature>
<dbReference type="GO" id="GO:0016117">
    <property type="term" value="P:carotenoid biosynthetic process"/>
    <property type="evidence" value="ECO:0007669"/>
    <property type="project" value="UniProtKB-KW"/>
</dbReference>
<gene>
    <name evidence="6" type="primary">crtN</name>
    <name evidence="6" type="ORF">Cocul_00143</name>
</gene>
<sequence length="487" mass="52960">MVVIGAGVAGLATAALLARKGYRVTLCEKNAEIGGRAGSLDVAGFRFDTGPSWYLMPEAYERFFAHFGTTPEREYGLTRLDPAYQVFHGERRVEVRTGEAEELFDAVEPGSGARLRAYLDSASDAYRIALETFLYTTFEHPLRLLTPEVRAQIPRLVGLLTRPLSAKTSRVARDPLLRQILEYPAMFLSSRPERIPSLYHLMSHTDLRQGVWYPTGGFYAIVESMARLAQEAGASLRLGCEVTGVEVRARRVRGVHTGQGFYAADAVVSAADLHHTETALLPPEVRSYPPRWWRRREPGPSVVLALLGVRGALPGLRHHNLLLSPDWRPDFDAVFEGTGASRSLYVCKPSATDPHVAPAGHENLFVLVPAPARAALGRGSAFGEPGGEVEAIADCAIEQVARAAGAPDLRDRIVVRRTLGPGDFAGRYYAWSAGAIGPAHTLKQSAFLRGSQVSHKVTGLFYAGATTLPGVGVPMCLISAENILQWL</sequence>
<comment type="similarity">
    <text evidence="4">Belongs to the carotenoid/retinoid oxidoreductase family.</text>
</comment>
<keyword evidence="2 4" id="KW-0125">Carotenoid biosynthesis</keyword>
<dbReference type="EC" id="1.3.8.2" evidence="6"/>
<organism evidence="6 7">
    <name type="scientific">Corynebacterium oculi</name>
    <dbReference type="NCBI Taxonomy" id="1544416"/>
    <lineage>
        <taxon>Bacteria</taxon>
        <taxon>Bacillati</taxon>
        <taxon>Actinomycetota</taxon>
        <taxon>Actinomycetes</taxon>
        <taxon>Mycobacteriales</taxon>
        <taxon>Corynebacteriaceae</taxon>
        <taxon>Corynebacterium</taxon>
    </lineage>
</organism>
<dbReference type="Gene3D" id="3.50.50.60">
    <property type="entry name" value="FAD/NAD(P)-binding domain"/>
    <property type="match status" value="2"/>
</dbReference>
<dbReference type="PANTHER" id="PTHR43734">
    <property type="entry name" value="PHYTOENE DESATURASE"/>
    <property type="match status" value="1"/>
</dbReference>
<dbReference type="NCBIfam" id="TIGR02734">
    <property type="entry name" value="crtI_fam"/>
    <property type="match status" value="1"/>
</dbReference>